<dbReference type="Pfam" id="PF00089">
    <property type="entry name" value="Trypsin"/>
    <property type="match status" value="1"/>
</dbReference>
<evidence type="ECO:0000256" key="12">
    <source>
        <dbReference type="SAM" id="Phobius"/>
    </source>
</evidence>
<dbReference type="InterPro" id="IPR033116">
    <property type="entry name" value="TRYPSIN_SER"/>
</dbReference>
<keyword evidence="3 13" id="KW-0732">Signal</keyword>
<dbReference type="STRING" id="62324.A0A182RVP2"/>
<dbReference type="PANTHER" id="PTHR24252:SF7">
    <property type="entry name" value="HYALIN"/>
    <property type="match status" value="1"/>
</dbReference>
<keyword evidence="12" id="KW-0812">Transmembrane</keyword>
<evidence type="ECO:0000256" key="4">
    <source>
        <dbReference type="ARBA" id="ARBA00022801"/>
    </source>
</evidence>
<dbReference type="InterPro" id="IPR009003">
    <property type="entry name" value="Peptidase_S1_PA"/>
</dbReference>
<dbReference type="EC" id="3.4.21.84" evidence="10"/>
<feature type="signal peptide" evidence="13">
    <location>
        <begin position="1"/>
        <end position="25"/>
    </location>
</feature>
<evidence type="ECO:0000259" key="14">
    <source>
        <dbReference type="PROSITE" id="PS50240"/>
    </source>
</evidence>
<dbReference type="PRINTS" id="PR00722">
    <property type="entry name" value="CHYMOTRYPSIN"/>
</dbReference>
<dbReference type="Gene3D" id="2.40.10.10">
    <property type="entry name" value="Trypsin-like serine proteases"/>
    <property type="match status" value="1"/>
</dbReference>
<comment type="similarity">
    <text evidence="8">Belongs to the peptidase S1 family. CLIP subfamily.</text>
</comment>
<dbReference type="FunFam" id="2.40.10.10:FF:000120">
    <property type="entry name" value="Putative serine protease"/>
    <property type="match status" value="1"/>
</dbReference>
<keyword evidence="5" id="KW-0353">Hemolymph clotting</keyword>
<dbReference type="SUPFAM" id="SSF50494">
    <property type="entry name" value="Trypsin-like serine proteases"/>
    <property type="match status" value="1"/>
</dbReference>
<keyword evidence="1" id="KW-0768">Sushi</keyword>
<dbReference type="InterPro" id="IPR043504">
    <property type="entry name" value="Peptidase_S1_PA_chymotrypsin"/>
</dbReference>
<keyword evidence="2 11" id="KW-0645">Protease</keyword>
<evidence type="ECO:0000256" key="11">
    <source>
        <dbReference type="RuleBase" id="RU363034"/>
    </source>
</evidence>
<evidence type="ECO:0000256" key="8">
    <source>
        <dbReference type="ARBA" id="ARBA00024195"/>
    </source>
</evidence>
<protein>
    <recommendedName>
        <fullName evidence="10">limulus clotting factor C</fullName>
        <ecNumber evidence="10">3.4.21.84</ecNumber>
    </recommendedName>
</protein>
<proteinExistence type="inferred from homology"/>
<dbReference type="EnsemblMetazoa" id="AFUN010352-RA">
    <property type="protein sequence ID" value="AFUN010352-PA"/>
    <property type="gene ID" value="AFUN010352"/>
</dbReference>
<dbReference type="VEuPathDB" id="VectorBase:AFUN2_000733"/>
<evidence type="ECO:0000256" key="10">
    <source>
        <dbReference type="ARBA" id="ARBA00066707"/>
    </source>
</evidence>
<organism evidence="15">
    <name type="scientific">Anopheles funestus</name>
    <name type="common">African malaria mosquito</name>
    <dbReference type="NCBI Taxonomy" id="62324"/>
    <lineage>
        <taxon>Eukaryota</taxon>
        <taxon>Metazoa</taxon>
        <taxon>Ecdysozoa</taxon>
        <taxon>Arthropoda</taxon>
        <taxon>Hexapoda</taxon>
        <taxon>Insecta</taxon>
        <taxon>Pterygota</taxon>
        <taxon>Neoptera</taxon>
        <taxon>Endopterygota</taxon>
        <taxon>Diptera</taxon>
        <taxon>Nematocera</taxon>
        <taxon>Culicoidea</taxon>
        <taxon>Culicidae</taxon>
        <taxon>Anophelinae</taxon>
        <taxon>Anopheles</taxon>
    </lineage>
</organism>
<keyword evidence="12" id="KW-0472">Membrane</keyword>
<dbReference type="InterPro" id="IPR001314">
    <property type="entry name" value="Peptidase_S1A"/>
</dbReference>
<comment type="catalytic activity">
    <reaction evidence="9">
        <text>Selective cleavage of 103-Arg-|-Ser-104 and 124-Ile-|-Ile-125 bonds in Limulus clotting factor B to form activated factor B. Cleavage of -Pro-Arg-|-Xaa- bonds in synthetic substrates.</text>
        <dbReference type="EC" id="3.4.21.84"/>
    </reaction>
</comment>
<dbReference type="VEuPathDB" id="VectorBase:AFUN010352"/>
<feature type="chain" id="PRO_5021500993" description="limulus clotting factor C" evidence="13">
    <location>
        <begin position="26"/>
        <end position="297"/>
    </location>
</feature>
<dbReference type="PROSITE" id="PS00134">
    <property type="entry name" value="TRYPSIN_HIS"/>
    <property type="match status" value="1"/>
</dbReference>
<dbReference type="InterPro" id="IPR018114">
    <property type="entry name" value="TRYPSIN_HIS"/>
</dbReference>
<dbReference type="GO" id="GO:0004252">
    <property type="term" value="F:serine-type endopeptidase activity"/>
    <property type="evidence" value="ECO:0007669"/>
    <property type="project" value="InterPro"/>
</dbReference>
<dbReference type="GO" id="GO:0042381">
    <property type="term" value="P:hemolymph coagulation"/>
    <property type="evidence" value="ECO:0007669"/>
    <property type="project" value="UniProtKB-KW"/>
</dbReference>
<evidence type="ECO:0000256" key="2">
    <source>
        <dbReference type="ARBA" id="ARBA00022670"/>
    </source>
</evidence>
<dbReference type="GO" id="GO:0006508">
    <property type="term" value="P:proteolysis"/>
    <property type="evidence" value="ECO:0007669"/>
    <property type="project" value="UniProtKB-KW"/>
</dbReference>
<evidence type="ECO:0000256" key="3">
    <source>
        <dbReference type="ARBA" id="ARBA00022729"/>
    </source>
</evidence>
<dbReference type="CDD" id="cd00190">
    <property type="entry name" value="Tryp_SPc"/>
    <property type="match status" value="1"/>
</dbReference>
<evidence type="ECO:0000313" key="15">
    <source>
        <dbReference type="EnsemblMetazoa" id="AFUN010352-PA"/>
    </source>
</evidence>
<keyword evidence="7" id="KW-1015">Disulfide bond</keyword>
<evidence type="ECO:0000256" key="7">
    <source>
        <dbReference type="ARBA" id="ARBA00023157"/>
    </source>
</evidence>
<dbReference type="InterPro" id="IPR001254">
    <property type="entry name" value="Trypsin_dom"/>
</dbReference>
<keyword evidence="6 11" id="KW-0720">Serine protease</keyword>
<dbReference type="AlphaFoldDB" id="A0A182RVP2"/>
<evidence type="ECO:0000256" key="6">
    <source>
        <dbReference type="ARBA" id="ARBA00022825"/>
    </source>
</evidence>
<feature type="domain" description="Peptidase S1" evidence="14">
    <location>
        <begin position="30"/>
        <end position="270"/>
    </location>
</feature>
<dbReference type="PROSITE" id="PS50240">
    <property type="entry name" value="TRYPSIN_DOM"/>
    <property type="match status" value="1"/>
</dbReference>
<evidence type="ECO:0000256" key="1">
    <source>
        <dbReference type="ARBA" id="ARBA00022659"/>
    </source>
</evidence>
<keyword evidence="4 11" id="KW-0378">Hydrolase</keyword>
<evidence type="ECO:0000256" key="9">
    <source>
        <dbReference type="ARBA" id="ARBA00052079"/>
    </source>
</evidence>
<dbReference type="SMART" id="SM00020">
    <property type="entry name" value="Tryp_SPc"/>
    <property type="match status" value="1"/>
</dbReference>
<sequence>MIKIRVVAFVIFTLWCCGFRSVCFADEPRIVGGGTVKEMEIKYQVSVRSKASDQRGFGRGHICGGSLITGNTVLTAAHCLVDDRDNPRAASFFRVVGGSIYRNVQTENTFVSDVRKIVVHSKYKPKGFLNDIGVMILISTVGSNHPSLQPIPTSVQIPPAGTICRASGWGSIYYDGPSSDVLKAVNISLISTARCNDASSYGGSIVQGMICAGNMSGGEDACQGDSGGPLVCNGLLTGVVSHGVDCARPGYPGVYSDVAYFRDWIIKNHSSMIQNSFLLTGLCLFYIATMYIVDSRR</sequence>
<name>A0A182RVP2_ANOFN</name>
<dbReference type="PROSITE" id="PS00135">
    <property type="entry name" value="TRYPSIN_SER"/>
    <property type="match status" value="1"/>
</dbReference>
<feature type="transmembrane region" description="Helical" evidence="12">
    <location>
        <begin position="276"/>
        <end position="293"/>
    </location>
</feature>
<reference evidence="15" key="1">
    <citation type="submission" date="2020-05" db="UniProtKB">
        <authorList>
            <consortium name="EnsemblMetazoa"/>
        </authorList>
    </citation>
    <scope>IDENTIFICATION</scope>
    <source>
        <strain evidence="15">FUMOZ</strain>
    </source>
</reference>
<evidence type="ECO:0000256" key="5">
    <source>
        <dbReference type="ARBA" id="ARBA00022820"/>
    </source>
</evidence>
<evidence type="ECO:0000256" key="13">
    <source>
        <dbReference type="SAM" id="SignalP"/>
    </source>
</evidence>
<accession>A0A182RVP2</accession>
<dbReference type="PANTHER" id="PTHR24252">
    <property type="entry name" value="ACROSIN-RELATED"/>
    <property type="match status" value="1"/>
</dbReference>
<keyword evidence="12" id="KW-1133">Transmembrane helix</keyword>